<dbReference type="InterPro" id="IPR053803">
    <property type="entry name" value="DUF6949"/>
</dbReference>
<sequence>MTPHTLQSFLALAIGFGVAGLCCSTYRLITTRLPSFSQLNAGASPKTIAAVPLLIFAAPFLIMRNTLLGDRSGPGRFQFVFLATLIAGFWSLMSGQVLVMALQAFISG</sequence>
<dbReference type="Proteomes" id="UP000254889">
    <property type="component" value="Chromosome"/>
</dbReference>
<reference evidence="2 3" key="1">
    <citation type="submission" date="2018-07" db="EMBL/GenBank/DDBJ databases">
        <authorList>
            <person name="Quirk P.G."/>
            <person name="Krulwich T.A."/>
        </authorList>
    </citation>
    <scope>NUCLEOTIDE SEQUENCE [LARGE SCALE GENOMIC DNA]</scope>
    <source>
        <strain evidence="2 3">CC-BB4</strain>
    </source>
</reference>
<name>A0A345ZRC1_9HYPH</name>
<dbReference type="Pfam" id="PF22258">
    <property type="entry name" value="DUF6949"/>
    <property type="match status" value="1"/>
</dbReference>
<keyword evidence="1" id="KW-0472">Membrane</keyword>
<keyword evidence="1" id="KW-0812">Transmembrane</keyword>
<proteinExistence type="predicted"/>
<gene>
    <name evidence="2" type="ORF">DW352_02400</name>
</gene>
<dbReference type="EMBL" id="CP031417">
    <property type="protein sequence ID" value="AXK79468.1"/>
    <property type="molecule type" value="Genomic_DNA"/>
</dbReference>
<evidence type="ECO:0000313" key="2">
    <source>
        <dbReference type="EMBL" id="AXK79468.1"/>
    </source>
</evidence>
<dbReference type="RefSeq" id="WP_115688188.1">
    <property type="nucleotide sequence ID" value="NZ_CP031417.1"/>
</dbReference>
<feature type="transmembrane region" description="Helical" evidence="1">
    <location>
        <begin position="49"/>
        <end position="67"/>
    </location>
</feature>
<dbReference type="KEGG" id="ptaw:DW352_02400"/>
<dbReference type="OrthoDB" id="8451574at2"/>
<accession>A0A345ZRC1</accession>
<keyword evidence="1" id="KW-1133">Transmembrane helix</keyword>
<feature type="transmembrane region" description="Helical" evidence="1">
    <location>
        <begin position="79"/>
        <end position="106"/>
    </location>
</feature>
<protein>
    <submittedName>
        <fullName evidence="2">Uncharacterized protein</fullName>
    </submittedName>
</protein>
<dbReference type="AlphaFoldDB" id="A0A345ZRC1"/>
<keyword evidence="3" id="KW-1185">Reference proteome</keyword>
<evidence type="ECO:0000256" key="1">
    <source>
        <dbReference type="SAM" id="Phobius"/>
    </source>
</evidence>
<evidence type="ECO:0000313" key="3">
    <source>
        <dbReference type="Proteomes" id="UP000254889"/>
    </source>
</evidence>
<organism evidence="2 3">
    <name type="scientific">Pseudolabrys taiwanensis</name>
    <dbReference type="NCBI Taxonomy" id="331696"/>
    <lineage>
        <taxon>Bacteria</taxon>
        <taxon>Pseudomonadati</taxon>
        <taxon>Pseudomonadota</taxon>
        <taxon>Alphaproteobacteria</taxon>
        <taxon>Hyphomicrobiales</taxon>
        <taxon>Xanthobacteraceae</taxon>
        <taxon>Pseudolabrys</taxon>
    </lineage>
</organism>
<feature type="transmembrane region" description="Helical" evidence="1">
    <location>
        <begin position="9"/>
        <end position="29"/>
    </location>
</feature>